<dbReference type="InterPro" id="IPR037143">
    <property type="entry name" value="4-PPantetheinyl_Trfase_dom_sf"/>
</dbReference>
<dbReference type="GO" id="GO:0016740">
    <property type="term" value="F:transferase activity"/>
    <property type="evidence" value="ECO:0007669"/>
    <property type="project" value="UniProtKB-KW"/>
</dbReference>
<accession>A0ABS3VNB9</accession>
<dbReference type="EMBL" id="WVUH01000046">
    <property type="protein sequence ID" value="MBO4205987.1"/>
    <property type="molecule type" value="Genomic_DNA"/>
</dbReference>
<evidence type="ECO:0000313" key="4">
    <source>
        <dbReference type="EMBL" id="MBO4205987.1"/>
    </source>
</evidence>
<dbReference type="Pfam" id="PF17837">
    <property type="entry name" value="4PPT_N"/>
    <property type="match status" value="1"/>
</dbReference>
<dbReference type="InterPro" id="IPR008278">
    <property type="entry name" value="4-PPantetheinyl_Trfase_dom"/>
</dbReference>
<dbReference type="PANTHER" id="PTHR38096:SF1">
    <property type="entry name" value="ENTEROBACTIN SYNTHASE COMPONENT D"/>
    <property type="match status" value="1"/>
</dbReference>
<evidence type="ECO:0000313" key="5">
    <source>
        <dbReference type="Proteomes" id="UP000823521"/>
    </source>
</evidence>
<protein>
    <submittedName>
        <fullName evidence="4">4'-phosphopantetheinyl transferase superfamily protein</fullName>
    </submittedName>
</protein>
<evidence type="ECO:0000259" key="2">
    <source>
        <dbReference type="Pfam" id="PF01648"/>
    </source>
</evidence>
<dbReference type="PANTHER" id="PTHR38096">
    <property type="entry name" value="ENTEROBACTIN SYNTHASE COMPONENT D"/>
    <property type="match status" value="1"/>
</dbReference>
<sequence length="230" mass="24635">MRDLLPDPVAVAVAGPTDWTGTLLPEEAACLSPRAVESRRRDYAAGRTCARRALAALGLAPMPVTSAPDRSPVWPSGVVGAITHTNGYCAAVAARSDEIRSVGIDAEQHQALDPGVRRMVCLPEELDWWAAQDDDISWPAVIFSAKETVYKIWHPIVRAWLGFHDARLEIHPDAPARSGPVDAAGTFVAHIVPAKVDEAAKQVADPPTVITGRFVVADGLVRTAAYLPAR</sequence>
<comment type="caution">
    <text evidence="4">The sequence shown here is derived from an EMBL/GenBank/DDBJ whole genome shotgun (WGS) entry which is preliminary data.</text>
</comment>
<dbReference type="InterPro" id="IPR003542">
    <property type="entry name" value="Enbac_synth_compD-like"/>
</dbReference>
<feature type="domain" description="4'-phosphopantetheinyl transferase N-terminal" evidence="3">
    <location>
        <begin position="33"/>
        <end position="94"/>
    </location>
</feature>
<dbReference type="SUPFAM" id="SSF56214">
    <property type="entry name" value="4'-phosphopantetheinyl transferase"/>
    <property type="match status" value="1"/>
</dbReference>
<evidence type="ECO:0000259" key="3">
    <source>
        <dbReference type="Pfam" id="PF17837"/>
    </source>
</evidence>
<keyword evidence="5" id="KW-1185">Reference proteome</keyword>
<dbReference type="InterPro" id="IPR041354">
    <property type="entry name" value="4PPT_N"/>
</dbReference>
<name>A0ABS3VNB9_MICEH</name>
<proteinExistence type="predicted"/>
<dbReference type="Pfam" id="PF01648">
    <property type="entry name" value="ACPS"/>
    <property type="match status" value="1"/>
</dbReference>
<organism evidence="4 5">
    <name type="scientific">Micromonospora echinofusca</name>
    <dbReference type="NCBI Taxonomy" id="47858"/>
    <lineage>
        <taxon>Bacteria</taxon>
        <taxon>Bacillati</taxon>
        <taxon>Actinomycetota</taxon>
        <taxon>Actinomycetes</taxon>
        <taxon>Micromonosporales</taxon>
        <taxon>Micromonosporaceae</taxon>
        <taxon>Micromonospora</taxon>
    </lineage>
</organism>
<dbReference type="Proteomes" id="UP000823521">
    <property type="component" value="Unassembled WGS sequence"/>
</dbReference>
<reference evidence="4 5" key="1">
    <citation type="submission" date="2019-12" db="EMBL/GenBank/DDBJ databases">
        <title>Whole genome sequencing of endophytic Actinobacterium Micromonospora sp. MPMI6T.</title>
        <authorList>
            <person name="Evv R."/>
            <person name="Podile A.R."/>
        </authorList>
    </citation>
    <scope>NUCLEOTIDE SEQUENCE [LARGE SCALE GENOMIC DNA]</scope>
    <source>
        <strain evidence="4 5">MPMI6</strain>
    </source>
</reference>
<keyword evidence="1 4" id="KW-0808">Transferase</keyword>
<dbReference type="RefSeq" id="WP_208812501.1">
    <property type="nucleotide sequence ID" value="NZ_WVUH01000046.1"/>
</dbReference>
<dbReference type="Gene3D" id="3.90.470.20">
    <property type="entry name" value="4'-phosphopantetheinyl transferase domain"/>
    <property type="match status" value="1"/>
</dbReference>
<gene>
    <name evidence="4" type="ORF">GSF22_08195</name>
</gene>
<feature type="domain" description="4'-phosphopantetheinyl transferase" evidence="2">
    <location>
        <begin position="101"/>
        <end position="175"/>
    </location>
</feature>
<dbReference type="PRINTS" id="PR01399">
    <property type="entry name" value="ENTSNTHTASED"/>
</dbReference>
<evidence type="ECO:0000256" key="1">
    <source>
        <dbReference type="ARBA" id="ARBA00022679"/>
    </source>
</evidence>